<organism evidence="2 3">
    <name type="scientific">Solilutibacter oculi</name>
    <dbReference type="NCBI Taxonomy" id="2698682"/>
    <lineage>
        <taxon>Bacteria</taxon>
        <taxon>Pseudomonadati</taxon>
        <taxon>Pseudomonadota</taxon>
        <taxon>Gammaproteobacteria</taxon>
        <taxon>Lysobacterales</taxon>
        <taxon>Lysobacteraceae</taxon>
        <taxon>Solilutibacter</taxon>
    </lineage>
</organism>
<feature type="signal peptide" evidence="1">
    <location>
        <begin position="1"/>
        <end position="22"/>
    </location>
</feature>
<evidence type="ECO:0000313" key="2">
    <source>
        <dbReference type="EMBL" id="AXA84515.1"/>
    </source>
</evidence>
<keyword evidence="3" id="KW-1185">Reference proteome</keyword>
<evidence type="ECO:0000313" key="3">
    <source>
        <dbReference type="Proteomes" id="UP000251842"/>
    </source>
</evidence>
<accession>A0A344J655</accession>
<proteinExistence type="predicted"/>
<dbReference type="KEGG" id="lue:DCD74_07290"/>
<gene>
    <name evidence="2" type="ORF">DCD74_07290</name>
</gene>
<evidence type="ECO:0000256" key="1">
    <source>
        <dbReference type="SAM" id="SignalP"/>
    </source>
</evidence>
<dbReference type="EMBL" id="CP029556">
    <property type="protein sequence ID" value="AXA84515.1"/>
    <property type="molecule type" value="Genomic_DNA"/>
</dbReference>
<protein>
    <recommendedName>
        <fullName evidence="4">Secreted protein</fullName>
    </recommendedName>
</protein>
<reference evidence="3" key="1">
    <citation type="submission" date="2018-05" db="EMBL/GenBank/DDBJ databases">
        <title>Luteimonas pekinense sp. nov., isolated from human Meibomian gland secretions, Beijing, China.</title>
        <authorList>
            <person name="Wen T."/>
            <person name="Bai H."/>
            <person name="Lv H."/>
        </authorList>
    </citation>
    <scope>NUCLEOTIDE SEQUENCE [LARGE SCALE GENOMIC DNA]</scope>
    <source>
        <strain evidence="3">83-4</strain>
    </source>
</reference>
<name>A0A344J655_9GAMM</name>
<dbReference type="OrthoDB" id="5985360at2"/>
<sequence>MTIDMRTWLFALLLLACAGAFAQQRPAPPCAGISMPHGCYSELRGNGRLLRDDDPFLFCTSGMKERPRAWNPVKSVIGLWAPTPGWCPYPMQVCPYPMSMLRGWTRREIQAVQLYMRVCPAAASEGRWEGRGRPDQTPNSH</sequence>
<keyword evidence="1" id="KW-0732">Signal</keyword>
<feature type="chain" id="PRO_5017014447" description="Secreted protein" evidence="1">
    <location>
        <begin position="23"/>
        <end position="141"/>
    </location>
</feature>
<dbReference type="PROSITE" id="PS51257">
    <property type="entry name" value="PROKAR_LIPOPROTEIN"/>
    <property type="match status" value="1"/>
</dbReference>
<evidence type="ECO:0008006" key="4">
    <source>
        <dbReference type="Google" id="ProtNLM"/>
    </source>
</evidence>
<dbReference type="Proteomes" id="UP000251842">
    <property type="component" value="Chromosome"/>
</dbReference>
<dbReference type="AlphaFoldDB" id="A0A344J655"/>